<protein>
    <submittedName>
        <fullName evidence="1">PIN domain</fullName>
    </submittedName>
</protein>
<gene>
    <name evidence="2" type="ORF">BECKSD772E_GA0070983_106512</name>
    <name evidence="1" type="ORF">BECKSD772F_GA0070984_105812</name>
</gene>
<dbReference type="AlphaFoldDB" id="A0A450YFL4"/>
<proteinExistence type="predicted"/>
<evidence type="ECO:0000313" key="1">
    <source>
        <dbReference type="EMBL" id="VFK40327.1"/>
    </source>
</evidence>
<dbReference type="EMBL" id="CAADFU010000065">
    <property type="protein sequence ID" value="VFK45982.1"/>
    <property type="molecule type" value="Genomic_DNA"/>
</dbReference>
<dbReference type="EMBL" id="CAADFR010000058">
    <property type="protein sequence ID" value="VFK40327.1"/>
    <property type="molecule type" value="Genomic_DNA"/>
</dbReference>
<accession>A0A450YFL4</accession>
<organism evidence="1">
    <name type="scientific">Candidatus Kentrum sp. SD</name>
    <dbReference type="NCBI Taxonomy" id="2126332"/>
    <lineage>
        <taxon>Bacteria</taxon>
        <taxon>Pseudomonadati</taxon>
        <taxon>Pseudomonadota</taxon>
        <taxon>Gammaproteobacteria</taxon>
        <taxon>Candidatus Kentrum</taxon>
    </lineage>
</organism>
<name>A0A450YFL4_9GAMM</name>
<evidence type="ECO:0000313" key="2">
    <source>
        <dbReference type="EMBL" id="VFK45982.1"/>
    </source>
</evidence>
<sequence length="164" mass="18380">MTPMAHSVSALAGYDFSERDRLLLDTNVWLFVHGPRKPVSDSRVEIYSHAFAGMLEAGCHIHTGILILSEFVNAYAKVRCNLAKVGNLKEFHASPAFKPAARDIAADAKRVLDHCEWIENEFAELNVGAIINAYEKGDSGFNDRLIVDLCRGFRRREDSDHYGE</sequence>
<reference evidence="1" key="1">
    <citation type="submission" date="2019-02" db="EMBL/GenBank/DDBJ databases">
        <authorList>
            <person name="Gruber-Vodicka R. H."/>
            <person name="Seah K. B. B."/>
        </authorList>
    </citation>
    <scope>NUCLEOTIDE SEQUENCE</scope>
    <source>
        <strain evidence="2">BECK_S1320</strain>
        <strain evidence="1">BECK_S1321</strain>
    </source>
</reference>